<dbReference type="AlphaFoldDB" id="A0A124GTM6"/>
<evidence type="ECO:0000256" key="1">
    <source>
        <dbReference type="SAM" id="MobiDB-lite"/>
    </source>
</evidence>
<keyword evidence="3" id="KW-1185">Reference proteome</keyword>
<gene>
    <name evidence="2" type="ORF">ACN42_g198</name>
</gene>
<sequence length="90" mass="9545">MTDNDRQGQGQEVIGSGGEHHSGHHLQLHPPSTPRLATLISISQSRPSDSCVYPVARYGSTNFADESPPGSHLIAPLHDADDATNGPTNH</sequence>
<accession>A0A124GTM6</accession>
<dbReference type="Proteomes" id="UP000055045">
    <property type="component" value="Unassembled WGS sequence"/>
</dbReference>
<reference evidence="2 3" key="1">
    <citation type="submission" date="2015-10" db="EMBL/GenBank/DDBJ databases">
        <title>Genome sequencing of Penicillium freii.</title>
        <authorList>
            <person name="Nguyen H.D."/>
            <person name="Visagie C.M."/>
            <person name="Seifert K.A."/>
        </authorList>
    </citation>
    <scope>NUCLEOTIDE SEQUENCE [LARGE SCALE GENOMIC DNA]</scope>
    <source>
        <strain evidence="2 3">DAOM 242723</strain>
    </source>
</reference>
<proteinExistence type="predicted"/>
<organism evidence="2 3">
    <name type="scientific">Penicillium freii</name>
    <dbReference type="NCBI Taxonomy" id="48697"/>
    <lineage>
        <taxon>Eukaryota</taxon>
        <taxon>Fungi</taxon>
        <taxon>Dikarya</taxon>
        <taxon>Ascomycota</taxon>
        <taxon>Pezizomycotina</taxon>
        <taxon>Eurotiomycetes</taxon>
        <taxon>Eurotiomycetidae</taxon>
        <taxon>Eurotiales</taxon>
        <taxon>Aspergillaceae</taxon>
        <taxon>Penicillium</taxon>
    </lineage>
</organism>
<protein>
    <submittedName>
        <fullName evidence="2">Uncharacterized protein</fullName>
    </submittedName>
</protein>
<feature type="region of interest" description="Disordered" evidence="1">
    <location>
        <begin position="60"/>
        <end position="90"/>
    </location>
</feature>
<dbReference type="EMBL" id="LLXE01000002">
    <property type="protein sequence ID" value="KUM66902.1"/>
    <property type="molecule type" value="Genomic_DNA"/>
</dbReference>
<comment type="caution">
    <text evidence="2">The sequence shown here is derived from an EMBL/GenBank/DDBJ whole genome shotgun (WGS) entry which is preliminary data.</text>
</comment>
<evidence type="ECO:0000313" key="3">
    <source>
        <dbReference type="Proteomes" id="UP000055045"/>
    </source>
</evidence>
<name>A0A124GTM6_PENFR</name>
<evidence type="ECO:0000313" key="2">
    <source>
        <dbReference type="EMBL" id="KUM66902.1"/>
    </source>
</evidence>
<feature type="region of interest" description="Disordered" evidence="1">
    <location>
        <begin position="1"/>
        <end position="34"/>
    </location>
</feature>